<gene>
    <name evidence="1" type="ORF">HER31_06685</name>
</gene>
<accession>A0A6H1UD80</accession>
<dbReference type="EMBL" id="CP051180">
    <property type="protein sequence ID" value="QIZ76579.1"/>
    <property type="molecule type" value="Genomic_DNA"/>
</dbReference>
<evidence type="ECO:0000313" key="1">
    <source>
        <dbReference type="EMBL" id="QIZ76579.1"/>
    </source>
</evidence>
<evidence type="ECO:0000313" key="2">
    <source>
        <dbReference type="Proteomes" id="UP000501602"/>
    </source>
</evidence>
<dbReference type="KEGG" id="fes:HER31_06685"/>
<keyword evidence="2" id="KW-1185">Reference proteome</keyword>
<sequence>MGLEFNLVAARAASLGFGVKQSSEDRYDLYALNSASHWIDDQKQLDQHELLTMLEQLEHIQM</sequence>
<proteinExistence type="predicted"/>
<protein>
    <submittedName>
        <fullName evidence="1">Uncharacterized protein</fullName>
    </submittedName>
</protein>
<dbReference type="Proteomes" id="UP000501602">
    <property type="component" value="Chromosome"/>
</dbReference>
<reference evidence="1 2" key="1">
    <citation type="submission" date="2020-04" db="EMBL/GenBank/DDBJ databases">
        <title>Ferrimonas sp. S7 isolated from sea water.</title>
        <authorList>
            <person name="Bae S.S."/>
            <person name="Baek K."/>
        </authorList>
    </citation>
    <scope>NUCLEOTIDE SEQUENCE [LARGE SCALE GENOMIC DNA]</scope>
    <source>
        <strain evidence="1 2">S7</strain>
    </source>
</reference>
<dbReference type="AlphaFoldDB" id="A0A6H1UD80"/>
<name>A0A6H1UD80_9GAMM</name>
<dbReference type="RefSeq" id="WP_168659841.1">
    <property type="nucleotide sequence ID" value="NZ_CP051180.1"/>
</dbReference>
<organism evidence="1 2">
    <name type="scientific">Ferrimonas lipolytica</name>
    <dbReference type="NCBI Taxonomy" id="2724191"/>
    <lineage>
        <taxon>Bacteria</taxon>
        <taxon>Pseudomonadati</taxon>
        <taxon>Pseudomonadota</taxon>
        <taxon>Gammaproteobacteria</taxon>
        <taxon>Alteromonadales</taxon>
        <taxon>Ferrimonadaceae</taxon>
        <taxon>Ferrimonas</taxon>
    </lineage>
</organism>